<organism evidence="9 10">
    <name type="scientific">Algimonas arctica</name>
    <dbReference type="NCBI Taxonomy" id="1479486"/>
    <lineage>
        <taxon>Bacteria</taxon>
        <taxon>Pseudomonadati</taxon>
        <taxon>Pseudomonadota</taxon>
        <taxon>Alphaproteobacteria</taxon>
        <taxon>Maricaulales</taxon>
        <taxon>Robiginitomaculaceae</taxon>
        <taxon>Algimonas</taxon>
    </lineage>
</organism>
<evidence type="ECO:0000313" key="10">
    <source>
        <dbReference type="Proteomes" id="UP000634004"/>
    </source>
</evidence>
<sequence length="182" mass="20025">MKPRMKKLSAPRRVAEMLRVDHAGEYGAVAIYRGQQAVFGRSPATAPIAAQLAEMEAEEQKHLAAFDQLLVEREVRPTAMTPLWNVAGYGLGVVTALMGEKAAHACTEAVETVIEQHYDTQAKEVAETEPELAATFREFREDELHHRDTAIEGGAHDAPGYPVLSRLIRAGCHAAIRITERI</sequence>
<dbReference type="Pfam" id="PF03232">
    <property type="entry name" value="COQ7"/>
    <property type="match status" value="1"/>
</dbReference>
<evidence type="ECO:0000256" key="6">
    <source>
        <dbReference type="ARBA" id="ARBA00023033"/>
    </source>
</evidence>
<evidence type="ECO:0000256" key="3">
    <source>
        <dbReference type="ARBA" id="ARBA00022723"/>
    </source>
</evidence>
<proteinExistence type="inferred from homology"/>
<feature type="binding site" evidence="8">
    <location>
        <position position="143"/>
    </location>
    <ligand>
        <name>Fe cation</name>
        <dbReference type="ChEBI" id="CHEBI:24875"/>
        <label>1</label>
    </ligand>
</feature>
<dbReference type="GO" id="GO:0006744">
    <property type="term" value="P:ubiquinone biosynthetic process"/>
    <property type="evidence" value="ECO:0007669"/>
    <property type="project" value="UniProtKB-UniRule"/>
</dbReference>
<dbReference type="InterPro" id="IPR011566">
    <property type="entry name" value="Ubq_synth_Coq7"/>
</dbReference>
<protein>
    <recommendedName>
        <fullName evidence="8">3-demethoxyubiquinol 3-hydroxylase</fullName>
        <shortName evidence="8">DMQ hydroxylase</shortName>
        <ecNumber evidence="8">1.14.99.60</ecNumber>
    </recommendedName>
    <alternativeName>
        <fullName evidence="8">2-nonaprenyl-3-methyl-6-methoxy-1,4-benzoquinol hydroxylase</fullName>
    </alternativeName>
</protein>
<feature type="binding site" evidence="8">
    <location>
        <position position="143"/>
    </location>
    <ligand>
        <name>Fe cation</name>
        <dbReference type="ChEBI" id="CHEBI:24875"/>
        <label>2</label>
    </ligand>
</feature>
<accession>A0A8J3CRR9</accession>
<dbReference type="GO" id="GO:0008682">
    <property type="term" value="F:3-demethoxyubiquinol 3-hydroxylase activity"/>
    <property type="evidence" value="ECO:0007669"/>
    <property type="project" value="UniProtKB-EC"/>
</dbReference>
<dbReference type="EC" id="1.14.99.60" evidence="8"/>
<dbReference type="Gene3D" id="1.20.1260.10">
    <property type="match status" value="1"/>
</dbReference>
<evidence type="ECO:0000256" key="4">
    <source>
        <dbReference type="ARBA" id="ARBA00023002"/>
    </source>
</evidence>
<evidence type="ECO:0000256" key="1">
    <source>
        <dbReference type="ARBA" id="ARBA00004749"/>
    </source>
</evidence>
<comment type="cofactor">
    <cofactor evidence="8">
        <name>Fe cation</name>
        <dbReference type="ChEBI" id="CHEBI:24875"/>
    </cofactor>
    <text evidence="8">Binds 2 iron ions per subunit.</text>
</comment>
<reference evidence="9" key="2">
    <citation type="submission" date="2020-09" db="EMBL/GenBank/DDBJ databases">
        <authorList>
            <person name="Sun Q."/>
            <person name="Kim S."/>
        </authorList>
    </citation>
    <scope>NUCLEOTIDE SEQUENCE</scope>
    <source>
        <strain evidence="9">KCTC 32513</strain>
    </source>
</reference>
<evidence type="ECO:0000256" key="2">
    <source>
        <dbReference type="ARBA" id="ARBA00022688"/>
    </source>
</evidence>
<feature type="binding site" evidence="8">
    <location>
        <position position="59"/>
    </location>
    <ligand>
        <name>Fe cation</name>
        <dbReference type="ChEBI" id="CHEBI:24875"/>
        <label>1</label>
    </ligand>
</feature>
<comment type="similarity">
    <text evidence="8">Belongs to the COQ7 family.</text>
</comment>
<gene>
    <name evidence="8 9" type="primary">coq7</name>
    <name evidence="9" type="ORF">GCM10009069_18910</name>
</gene>
<dbReference type="InterPro" id="IPR012347">
    <property type="entry name" value="Ferritin-like"/>
</dbReference>
<evidence type="ECO:0000256" key="7">
    <source>
        <dbReference type="ARBA" id="ARBA00023136"/>
    </source>
</evidence>
<keyword evidence="4 8" id="KW-0560">Oxidoreductase</keyword>
<comment type="pathway">
    <text evidence="1 8">Cofactor biosynthesis; ubiquinone biosynthesis.</text>
</comment>
<evidence type="ECO:0000256" key="5">
    <source>
        <dbReference type="ARBA" id="ARBA00023004"/>
    </source>
</evidence>
<dbReference type="HAMAP" id="MF_01658">
    <property type="entry name" value="COQ7"/>
    <property type="match status" value="1"/>
</dbReference>
<reference evidence="9" key="1">
    <citation type="journal article" date="2014" name="Int. J. Syst. Evol. Microbiol.">
        <title>Complete genome sequence of Corynebacterium casei LMG S-19264T (=DSM 44701T), isolated from a smear-ripened cheese.</title>
        <authorList>
            <consortium name="US DOE Joint Genome Institute (JGI-PGF)"/>
            <person name="Walter F."/>
            <person name="Albersmeier A."/>
            <person name="Kalinowski J."/>
            <person name="Ruckert C."/>
        </authorList>
    </citation>
    <scope>NUCLEOTIDE SEQUENCE</scope>
    <source>
        <strain evidence="9">KCTC 32513</strain>
    </source>
</reference>
<keyword evidence="10" id="KW-1185">Reference proteome</keyword>
<dbReference type="EMBL" id="BMZH01000007">
    <property type="protein sequence ID" value="GHA96149.1"/>
    <property type="molecule type" value="Genomic_DNA"/>
</dbReference>
<evidence type="ECO:0000256" key="8">
    <source>
        <dbReference type="HAMAP-Rule" id="MF_01658"/>
    </source>
</evidence>
<dbReference type="GO" id="GO:0005886">
    <property type="term" value="C:plasma membrane"/>
    <property type="evidence" value="ECO:0007669"/>
    <property type="project" value="UniProtKB-SubCell"/>
</dbReference>
<feature type="binding site" evidence="8">
    <location>
        <position position="59"/>
    </location>
    <ligand>
        <name>Fe cation</name>
        <dbReference type="ChEBI" id="CHEBI:24875"/>
        <label>2</label>
    </ligand>
</feature>
<evidence type="ECO:0000313" key="9">
    <source>
        <dbReference type="EMBL" id="GHA96149.1"/>
    </source>
</evidence>
<feature type="binding site" evidence="8">
    <location>
        <position position="62"/>
    </location>
    <ligand>
        <name>Fe cation</name>
        <dbReference type="ChEBI" id="CHEBI:24875"/>
        <label>1</label>
    </ligand>
</feature>
<feature type="binding site" evidence="8">
    <location>
        <position position="146"/>
    </location>
    <ligand>
        <name>Fe cation</name>
        <dbReference type="ChEBI" id="CHEBI:24875"/>
        <label>2</label>
    </ligand>
</feature>
<dbReference type="InterPro" id="IPR009078">
    <property type="entry name" value="Ferritin-like_SF"/>
</dbReference>
<comment type="caution">
    <text evidence="9">The sequence shown here is derived from an EMBL/GenBank/DDBJ whole genome shotgun (WGS) entry which is preliminary data.</text>
</comment>
<dbReference type="AlphaFoldDB" id="A0A8J3CRR9"/>
<dbReference type="SUPFAM" id="SSF47240">
    <property type="entry name" value="Ferritin-like"/>
    <property type="match status" value="1"/>
</dbReference>
<name>A0A8J3CRR9_9PROT</name>
<keyword evidence="7 8" id="KW-0472">Membrane</keyword>
<feature type="binding site" evidence="8">
    <location>
        <position position="111"/>
    </location>
    <ligand>
        <name>Fe cation</name>
        <dbReference type="ChEBI" id="CHEBI:24875"/>
        <label>2</label>
    </ligand>
</feature>
<keyword evidence="3 8" id="KW-0479">Metal-binding</keyword>
<dbReference type="UniPathway" id="UPA00232"/>
<dbReference type="GO" id="GO:0046872">
    <property type="term" value="F:metal ion binding"/>
    <property type="evidence" value="ECO:0007669"/>
    <property type="project" value="UniProtKB-KW"/>
</dbReference>
<feature type="binding site" evidence="8">
    <location>
        <position position="25"/>
    </location>
    <ligand>
        <name>Fe cation</name>
        <dbReference type="ChEBI" id="CHEBI:24875"/>
        <label>1</label>
    </ligand>
</feature>
<keyword evidence="2 8" id="KW-0831">Ubiquinone biosynthesis</keyword>
<comment type="catalytic activity">
    <reaction evidence="8">
        <text>a 5-methoxy-2-methyl-3-(all-trans-polyprenyl)benzene-1,4-diol + AH2 + O2 = a 3-demethylubiquinol + A + H2O</text>
        <dbReference type="Rhea" id="RHEA:50908"/>
        <dbReference type="Rhea" id="RHEA-COMP:10859"/>
        <dbReference type="Rhea" id="RHEA-COMP:10914"/>
        <dbReference type="ChEBI" id="CHEBI:13193"/>
        <dbReference type="ChEBI" id="CHEBI:15377"/>
        <dbReference type="ChEBI" id="CHEBI:15379"/>
        <dbReference type="ChEBI" id="CHEBI:17499"/>
        <dbReference type="ChEBI" id="CHEBI:84167"/>
        <dbReference type="ChEBI" id="CHEBI:84422"/>
        <dbReference type="EC" id="1.14.99.60"/>
    </reaction>
</comment>
<dbReference type="PANTHER" id="PTHR11237:SF4">
    <property type="entry name" value="5-DEMETHOXYUBIQUINONE HYDROXYLASE, MITOCHONDRIAL"/>
    <property type="match status" value="1"/>
</dbReference>
<dbReference type="PANTHER" id="PTHR11237">
    <property type="entry name" value="COENZYME Q10 BIOSYNTHESIS PROTEIN 7"/>
    <property type="match status" value="1"/>
</dbReference>
<keyword evidence="5 8" id="KW-0408">Iron</keyword>
<keyword evidence="8" id="KW-1003">Cell membrane</keyword>
<dbReference type="CDD" id="cd01042">
    <property type="entry name" value="DMQH"/>
    <property type="match status" value="1"/>
</dbReference>
<comment type="subcellular location">
    <subcellularLocation>
        <location evidence="8">Cell membrane</location>
        <topology evidence="8">Peripheral membrane protein</topology>
    </subcellularLocation>
</comment>
<keyword evidence="6 8" id="KW-0503">Monooxygenase</keyword>
<dbReference type="Proteomes" id="UP000634004">
    <property type="component" value="Unassembled WGS sequence"/>
</dbReference>
<comment type="function">
    <text evidence="8">Catalyzes the hydroxylation of 2-nonaprenyl-3-methyl-6-methoxy-1,4-benzoquinol during ubiquinone biosynthesis.</text>
</comment>